<keyword evidence="1" id="KW-0812">Transmembrane</keyword>
<dbReference type="EMBL" id="QSJI01000001">
    <property type="protein sequence ID" value="RHD57338.1"/>
    <property type="molecule type" value="Genomic_DNA"/>
</dbReference>
<dbReference type="RefSeq" id="WP_118271155.1">
    <property type="nucleotide sequence ID" value="NZ_JAQECN010000001.1"/>
</dbReference>
<sequence>MDSRRALAVALSLLGFAFRLFALVLCALTVVLCFNGFATMLGIVNFVVDLTRALPDIIAGYGLIPTPFGGVFRFDFAVVAAVCFFVDYLLGRISQTIR</sequence>
<name>A0A414FZE7_9ACTN</name>
<reference evidence="2 3" key="1">
    <citation type="submission" date="2018-08" db="EMBL/GenBank/DDBJ databases">
        <title>A genome reference for cultivated species of the human gut microbiota.</title>
        <authorList>
            <person name="Zou Y."/>
            <person name="Xue W."/>
            <person name="Luo G."/>
        </authorList>
    </citation>
    <scope>NUCLEOTIDE SEQUENCE [LARGE SCALE GENOMIC DNA]</scope>
    <source>
        <strain evidence="2 3">AM30-5LB</strain>
    </source>
</reference>
<keyword evidence="1" id="KW-1133">Transmembrane helix</keyword>
<dbReference type="Proteomes" id="UP000286050">
    <property type="component" value="Unassembled WGS sequence"/>
</dbReference>
<comment type="caution">
    <text evidence="2">The sequence shown here is derived from an EMBL/GenBank/DDBJ whole genome shotgun (WGS) entry which is preliminary data.</text>
</comment>
<dbReference type="AlphaFoldDB" id="A0A414FZE7"/>
<evidence type="ECO:0000256" key="1">
    <source>
        <dbReference type="SAM" id="Phobius"/>
    </source>
</evidence>
<keyword evidence="1" id="KW-0472">Membrane</keyword>
<proteinExistence type="predicted"/>
<protein>
    <submittedName>
        <fullName evidence="2">Uncharacterized protein</fullName>
    </submittedName>
</protein>
<organism evidence="2 3">
    <name type="scientific">Collinsella intestinalis</name>
    <dbReference type="NCBI Taxonomy" id="147207"/>
    <lineage>
        <taxon>Bacteria</taxon>
        <taxon>Bacillati</taxon>
        <taxon>Actinomycetota</taxon>
        <taxon>Coriobacteriia</taxon>
        <taxon>Coriobacteriales</taxon>
        <taxon>Coriobacteriaceae</taxon>
        <taxon>Collinsella</taxon>
    </lineage>
</organism>
<accession>A0A414FZE7</accession>
<feature type="transmembrane region" description="Helical" evidence="1">
    <location>
        <begin position="71"/>
        <end position="90"/>
    </location>
</feature>
<evidence type="ECO:0000313" key="3">
    <source>
        <dbReference type="Proteomes" id="UP000286050"/>
    </source>
</evidence>
<gene>
    <name evidence="2" type="ORF">DW787_00360</name>
</gene>
<evidence type="ECO:0000313" key="2">
    <source>
        <dbReference type="EMBL" id="RHD57338.1"/>
    </source>
</evidence>